<keyword evidence="6" id="KW-0653">Protein transport</keyword>
<dbReference type="EMBL" id="SWFT01000035">
    <property type="protein sequence ID" value="KAA8906380.1"/>
    <property type="molecule type" value="Genomic_DNA"/>
</dbReference>
<dbReference type="InterPro" id="IPR015943">
    <property type="entry name" value="WD40/YVTN_repeat-like_dom_sf"/>
</dbReference>
<accession>A0A642UVQ6</accession>
<organism evidence="9 10">
    <name type="scientific">Diutina rugosa</name>
    <name type="common">Yeast</name>
    <name type="synonym">Candida rugosa</name>
    <dbReference type="NCBI Taxonomy" id="5481"/>
    <lineage>
        <taxon>Eukaryota</taxon>
        <taxon>Fungi</taxon>
        <taxon>Dikarya</taxon>
        <taxon>Ascomycota</taxon>
        <taxon>Saccharomycotina</taxon>
        <taxon>Pichiomycetes</taxon>
        <taxon>Debaryomycetaceae</taxon>
        <taxon>Diutina</taxon>
    </lineage>
</organism>
<reference evidence="9 10" key="1">
    <citation type="submission" date="2019-07" db="EMBL/GenBank/DDBJ databases">
        <title>Genome assembly of two rare yeast pathogens: Diutina rugosa and Trichomonascus ciferrii.</title>
        <authorList>
            <person name="Mixao V."/>
            <person name="Saus E."/>
            <person name="Hansen A."/>
            <person name="Lass-Flor C."/>
            <person name="Gabaldon T."/>
        </authorList>
    </citation>
    <scope>NUCLEOTIDE SEQUENCE [LARGE SCALE GENOMIC DNA]</scope>
    <source>
        <strain evidence="9 10">CBS 613</strain>
    </source>
</reference>
<evidence type="ECO:0000256" key="6">
    <source>
        <dbReference type="ARBA" id="ARBA00022927"/>
    </source>
</evidence>
<dbReference type="InterPro" id="IPR048720">
    <property type="entry name" value="PROPPIN"/>
</dbReference>
<keyword evidence="10" id="KW-1185">Reference proteome</keyword>
<keyword evidence="3" id="KW-0926">Vacuole</keyword>
<dbReference type="Pfam" id="PF21032">
    <property type="entry name" value="PROPPIN"/>
    <property type="match status" value="1"/>
</dbReference>
<proteinExistence type="inferred from homology"/>
<dbReference type="GO" id="GO:0015031">
    <property type="term" value="P:protein transport"/>
    <property type="evidence" value="ECO:0007669"/>
    <property type="project" value="UniProtKB-KW"/>
</dbReference>
<dbReference type="OMA" id="GGPQCMC"/>
<dbReference type="AlphaFoldDB" id="A0A642UVQ6"/>
<evidence type="ECO:0000256" key="4">
    <source>
        <dbReference type="ARBA" id="ARBA00022574"/>
    </source>
</evidence>
<dbReference type="GO" id="GO:0005774">
    <property type="term" value="C:vacuolar membrane"/>
    <property type="evidence" value="ECO:0007669"/>
    <property type="project" value="UniProtKB-SubCell"/>
</dbReference>
<dbReference type="PANTHER" id="PTHR11227">
    <property type="entry name" value="WD-REPEAT PROTEIN INTERACTING WITH PHOSPHOINOSIDES WIPI -RELATED"/>
    <property type="match status" value="1"/>
</dbReference>
<dbReference type="Gene3D" id="2.130.10.10">
    <property type="entry name" value="YVTN repeat-like/Quinoprotein amine dehydrogenase"/>
    <property type="match status" value="1"/>
</dbReference>
<evidence type="ECO:0000256" key="2">
    <source>
        <dbReference type="ARBA" id="ARBA00022448"/>
    </source>
</evidence>
<dbReference type="SUPFAM" id="SSF50978">
    <property type="entry name" value="WD40 repeat-like"/>
    <property type="match status" value="1"/>
</dbReference>
<dbReference type="GO" id="GO:0012505">
    <property type="term" value="C:endomembrane system"/>
    <property type="evidence" value="ECO:0007669"/>
    <property type="project" value="UniProtKB-SubCell"/>
</dbReference>
<evidence type="ECO:0000256" key="7">
    <source>
        <dbReference type="ARBA" id="ARBA00025740"/>
    </source>
</evidence>
<dbReference type="InterPro" id="IPR001680">
    <property type="entry name" value="WD40_rpt"/>
</dbReference>
<evidence type="ECO:0000256" key="1">
    <source>
        <dbReference type="ARBA" id="ARBA00004184"/>
    </source>
</evidence>
<evidence type="ECO:0000313" key="9">
    <source>
        <dbReference type="EMBL" id="KAA8906380.1"/>
    </source>
</evidence>
<sequence>MADDDDDDQVATVSFNQDHGCFALAHRQGFVVYNTHPVELRVHRHFDQPVAMVAMLHRTNYLAVVGQDPPPATGQGIPKSVIHSHRVTIWDDLKRKPSLILDFDEPVKQVILSRVRIVVVLPRSVKVYAFSVPPKPLAAYDTSDNGHGLCDLSVASQQPVVAFPARQPGQVHLVDVSGEKSQCNRIIKAHKAPLRCLALNRSGTLVATASYTGTLIRVHSSQTGALVYEFRRGLDKAEVTSMKFSHNDKRLAVLSNKGTLHIFALESSVNRQHLLKRVSVPLPMPNYFNSTWSACCVTIEGAVGDEGTVGWSGDSVVIIWKRRRVWEQYAMVKEPGSQWFGDDVRWSVERIAWKRLTW</sequence>
<keyword evidence="4" id="KW-0853">WD repeat</keyword>
<gene>
    <name evidence="9" type="ORF">DIURU_001118</name>
</gene>
<evidence type="ECO:0008006" key="11">
    <source>
        <dbReference type="Google" id="ProtNLM"/>
    </source>
</evidence>
<keyword evidence="2" id="KW-0813">Transport</keyword>
<dbReference type="VEuPathDB" id="FungiDB:DIURU_001118"/>
<name>A0A642UVQ6_DIURU</name>
<dbReference type="SMART" id="SM00320">
    <property type="entry name" value="WD40"/>
    <property type="match status" value="2"/>
</dbReference>
<evidence type="ECO:0000256" key="3">
    <source>
        <dbReference type="ARBA" id="ARBA00022554"/>
    </source>
</evidence>
<dbReference type="RefSeq" id="XP_034014141.1">
    <property type="nucleotide sequence ID" value="XM_034153627.1"/>
</dbReference>
<dbReference type="OrthoDB" id="1667587at2759"/>
<dbReference type="GeneID" id="54779771"/>
<keyword evidence="5" id="KW-0677">Repeat</keyword>
<evidence type="ECO:0000256" key="5">
    <source>
        <dbReference type="ARBA" id="ARBA00022737"/>
    </source>
</evidence>
<dbReference type="InterPro" id="IPR036322">
    <property type="entry name" value="WD40_repeat_dom_sf"/>
</dbReference>
<evidence type="ECO:0000313" key="10">
    <source>
        <dbReference type="Proteomes" id="UP000449547"/>
    </source>
</evidence>
<evidence type="ECO:0000256" key="8">
    <source>
        <dbReference type="ARBA" id="ARBA00037813"/>
    </source>
</evidence>
<protein>
    <recommendedName>
        <fullName evidence="11">Anaphase-promoting complex subunit 4 WD40 domain-containing protein</fullName>
    </recommendedName>
</protein>
<dbReference type="Proteomes" id="UP000449547">
    <property type="component" value="Unassembled WGS sequence"/>
</dbReference>
<comment type="similarity">
    <text evidence="7">Belongs to the WD repeat PROPPIN family.</text>
</comment>
<comment type="caution">
    <text evidence="9">The sequence shown here is derived from an EMBL/GenBank/DDBJ whole genome shotgun (WGS) entry which is preliminary data.</text>
</comment>
<comment type="subcellular location">
    <subcellularLocation>
        <location evidence="1">Endomembrane system</location>
        <topology evidence="1">Peripheral membrane protein</topology>
    </subcellularLocation>
    <subcellularLocation>
        <location evidence="8">Vacuole membrane</location>
    </subcellularLocation>
</comment>